<dbReference type="GO" id="GO:0006351">
    <property type="term" value="P:DNA-templated transcription"/>
    <property type="evidence" value="ECO:0007669"/>
    <property type="project" value="InterPro"/>
</dbReference>
<dbReference type="InterPro" id="IPR001138">
    <property type="entry name" value="Zn2Cys6_DnaBD"/>
</dbReference>
<dbReference type="PROSITE" id="PS50048">
    <property type="entry name" value="ZN2_CY6_FUNGAL_2"/>
    <property type="match status" value="1"/>
</dbReference>
<evidence type="ECO:0000256" key="1">
    <source>
        <dbReference type="ARBA" id="ARBA00004123"/>
    </source>
</evidence>
<dbReference type="InterPro" id="IPR036864">
    <property type="entry name" value="Zn2-C6_fun-type_DNA-bd_sf"/>
</dbReference>
<dbReference type="SUPFAM" id="SSF57701">
    <property type="entry name" value="Zn2/Cys6 DNA-binding domain"/>
    <property type="match status" value="1"/>
</dbReference>
<organism evidence="8 9">
    <name type="scientific">Zygotorulaspora mrakii</name>
    <name type="common">Zygosaccharomyces mrakii</name>
    <dbReference type="NCBI Taxonomy" id="42260"/>
    <lineage>
        <taxon>Eukaryota</taxon>
        <taxon>Fungi</taxon>
        <taxon>Dikarya</taxon>
        <taxon>Ascomycota</taxon>
        <taxon>Saccharomycotina</taxon>
        <taxon>Saccharomycetes</taxon>
        <taxon>Saccharomycetales</taxon>
        <taxon>Saccharomycetaceae</taxon>
        <taxon>Zygotorulaspora</taxon>
    </lineage>
</organism>
<dbReference type="OrthoDB" id="3364175at2759"/>
<feature type="compositionally biased region" description="Low complexity" evidence="6">
    <location>
        <begin position="292"/>
        <end position="301"/>
    </location>
</feature>
<feature type="region of interest" description="Disordered" evidence="6">
    <location>
        <begin position="275"/>
        <end position="301"/>
    </location>
</feature>
<feature type="compositionally biased region" description="Low complexity" evidence="6">
    <location>
        <begin position="90"/>
        <end position="104"/>
    </location>
</feature>
<proteinExistence type="predicted"/>
<dbReference type="Proteomes" id="UP000509704">
    <property type="component" value="Chromosome 5"/>
</dbReference>
<dbReference type="Gene3D" id="4.10.240.10">
    <property type="entry name" value="Zn(2)-C6 fungal-type DNA-binding domain"/>
    <property type="match status" value="1"/>
</dbReference>
<evidence type="ECO:0000256" key="6">
    <source>
        <dbReference type="SAM" id="MobiDB-lite"/>
    </source>
</evidence>
<dbReference type="GeneID" id="59237049"/>
<evidence type="ECO:0000259" key="7">
    <source>
        <dbReference type="PROSITE" id="PS50048"/>
    </source>
</evidence>
<feature type="region of interest" description="Disordered" evidence="6">
    <location>
        <begin position="957"/>
        <end position="992"/>
    </location>
</feature>
<dbReference type="SMART" id="SM00066">
    <property type="entry name" value="GAL4"/>
    <property type="match status" value="1"/>
</dbReference>
<protein>
    <recommendedName>
        <fullName evidence="7">Zn(2)-C6 fungal-type domain-containing protein</fullName>
    </recommendedName>
</protein>
<dbReference type="EMBL" id="CP058608">
    <property type="protein sequence ID" value="QLG73307.1"/>
    <property type="molecule type" value="Genomic_DNA"/>
</dbReference>
<feature type="region of interest" description="Disordered" evidence="6">
    <location>
        <begin position="72"/>
        <end position="119"/>
    </location>
</feature>
<evidence type="ECO:0000256" key="2">
    <source>
        <dbReference type="ARBA" id="ARBA00022723"/>
    </source>
</evidence>
<feature type="compositionally biased region" description="Polar residues" evidence="6">
    <location>
        <begin position="72"/>
        <end position="82"/>
    </location>
</feature>
<name>A0A7H9B451_ZYGMR</name>
<gene>
    <name evidence="8" type="ORF">HG535_0E03910</name>
</gene>
<feature type="compositionally biased region" description="Polar residues" evidence="6">
    <location>
        <begin position="957"/>
        <end position="968"/>
    </location>
</feature>
<dbReference type="AlphaFoldDB" id="A0A7H9B451"/>
<dbReference type="CDD" id="cd00067">
    <property type="entry name" value="GAL4"/>
    <property type="match status" value="1"/>
</dbReference>
<sequence length="1097" mass="123140">MAKNHSNGMIKKPRSKVSKACENCRRRKIKCTGKQPCSNCVTYGCECVFAVTPVSSTTNISIDGKFHGDVTSGHSSISNTETHTSKELLDSATSSSESSFDSATNRGGRDTSSTGPQEVFDPVMDCVKEALKHVAGDSSESSEASFKKFAGSMASVAPDLAAMEAIQPNFGDNGLYKDDTAFQVQIMQLQSSLKQLKAIPNTSELIQNAITNIEKQVEELVDRWQPEFDINRVSNIMNANNGNFENMKSIESHLMKNKYTDQVFLTTFSSVTDGSKNEKNLNTGASSRTVKSNSTNGNNNNNVATFFRNKPLVDSVFGLYSPVQSLSLRGIGHFFQKCAGGPESKSKTIQLKESIYLLLRFFDICIRDFSRGCVSIASPLDDYLRKKDMVDLKRSNLGSVGSPGAAHDRDLILLLISHLPQPFIQNLTSISNAQLCRKLDDAFEMFHILLKMFTSHRNGFDTLLVKITSRKAPGSDSNLTEAENQEFLNYCEAEELLLALTYHYYNSTLYHFDEYSGSLNYVELLVSLLDMQIWLGEKYGYEKVLDVAISYSRKLGLSRWEFYVGLDEETAERRRKVWWDLYCIEKRYMCKTGRLSSIDDSMMNCLLPKVFRNLNFSDNRDFLSRVHLVKRNSAFDNMSVSVLRSYGECGVMQLASSFYTNVLYDERFTSIRNTAKPPFVKTRLLFELFEEIQKIREQFEAIKNQTSKLFEIANSSQTSHMFVSAAEKSEAVQFVLFYGCSFFSILSSTGNLVSRLFSPPKSPFVLQHCVKIATVAYDLWREMTNLLLSIDDDYTIGRVFNDYHIVCLLVATTSFDKCTFVRRIDEVVTFLRVVKRLRNITIYAKNKNNAAVLESKAYLAQSKLITFVGITTNNMLLGYMHDNNLDREKLSRIVKQCAPDVAELPDLVLNPKSDLYELLMQPVESCGYHMDVKKLFEKDDKGLNSFSNDSYPKTAVQLTPLGSESSPGTAAISRGMSPPSPPYPQPAESKFPKLPSIQSLTSPISENIVNRLHQVKPAVDQASAVTSPDVSDSLMVNQKLNGNLNSSSASFNLGTLDEFVNHGDLNDIFNTLWSDLDDNNQVLFEGNKLDDYWNKSV</sequence>
<dbReference type="InterPro" id="IPR050987">
    <property type="entry name" value="AtrR-like"/>
</dbReference>
<dbReference type="GO" id="GO:0005634">
    <property type="term" value="C:nucleus"/>
    <property type="evidence" value="ECO:0007669"/>
    <property type="project" value="UniProtKB-SubCell"/>
</dbReference>
<keyword evidence="5" id="KW-0539">Nucleus</keyword>
<evidence type="ECO:0000313" key="8">
    <source>
        <dbReference type="EMBL" id="QLG73307.1"/>
    </source>
</evidence>
<dbReference type="PANTHER" id="PTHR46910:SF3">
    <property type="entry name" value="HALOTOLERANCE PROTEIN 9-RELATED"/>
    <property type="match status" value="1"/>
</dbReference>
<feature type="compositionally biased region" description="Polar residues" evidence="6">
    <location>
        <begin position="275"/>
        <end position="291"/>
    </location>
</feature>
<dbReference type="GO" id="GO:0003677">
    <property type="term" value="F:DNA binding"/>
    <property type="evidence" value="ECO:0007669"/>
    <property type="project" value="UniProtKB-KW"/>
</dbReference>
<keyword evidence="2" id="KW-0479">Metal-binding</keyword>
<dbReference type="CDD" id="cd12148">
    <property type="entry name" value="fungal_TF_MHR"/>
    <property type="match status" value="1"/>
</dbReference>
<reference evidence="8 9" key="1">
    <citation type="submission" date="2020-07" db="EMBL/GenBank/DDBJ databases">
        <title>The yeast mating-type switching endonuclease HO is a domesticated member of an unorthodox homing genetic element family.</title>
        <authorList>
            <person name="Coughlan A.Y."/>
            <person name="Lombardi L."/>
            <person name="Braun-Galleani S."/>
            <person name="Martos A.R."/>
            <person name="Galeote V."/>
            <person name="Bigey F."/>
            <person name="Dequin S."/>
            <person name="Byrne K.P."/>
            <person name="Wolfe K.H."/>
        </authorList>
    </citation>
    <scope>NUCLEOTIDE SEQUENCE [LARGE SCALE GENOMIC DNA]</scope>
    <source>
        <strain evidence="8 9">NRRL Y-6702</strain>
    </source>
</reference>
<dbReference type="PROSITE" id="PS00463">
    <property type="entry name" value="ZN2_CY6_FUNGAL_1"/>
    <property type="match status" value="1"/>
</dbReference>
<dbReference type="GO" id="GO:0008270">
    <property type="term" value="F:zinc ion binding"/>
    <property type="evidence" value="ECO:0007669"/>
    <property type="project" value="InterPro"/>
</dbReference>
<accession>A0A7H9B451</accession>
<dbReference type="PANTHER" id="PTHR46910">
    <property type="entry name" value="TRANSCRIPTION FACTOR PDR1"/>
    <property type="match status" value="1"/>
</dbReference>
<dbReference type="InterPro" id="IPR007219">
    <property type="entry name" value="XnlR_reg_dom"/>
</dbReference>
<keyword evidence="4" id="KW-0238">DNA-binding</keyword>
<evidence type="ECO:0000313" key="9">
    <source>
        <dbReference type="Proteomes" id="UP000509704"/>
    </source>
</evidence>
<dbReference type="KEGG" id="zmk:HG535_0E03910"/>
<evidence type="ECO:0000256" key="3">
    <source>
        <dbReference type="ARBA" id="ARBA00022833"/>
    </source>
</evidence>
<dbReference type="Pfam" id="PF00172">
    <property type="entry name" value="Zn_clus"/>
    <property type="match status" value="1"/>
</dbReference>
<comment type="subcellular location">
    <subcellularLocation>
        <location evidence="1">Nucleus</location>
    </subcellularLocation>
</comment>
<dbReference type="RefSeq" id="XP_037145034.1">
    <property type="nucleotide sequence ID" value="XM_037289139.1"/>
</dbReference>
<feature type="domain" description="Zn(2)-C6 fungal-type" evidence="7">
    <location>
        <begin position="20"/>
        <end position="49"/>
    </location>
</feature>
<keyword evidence="3" id="KW-0862">Zinc</keyword>
<evidence type="ECO:0000256" key="5">
    <source>
        <dbReference type="ARBA" id="ARBA00023242"/>
    </source>
</evidence>
<dbReference type="GO" id="GO:0000981">
    <property type="term" value="F:DNA-binding transcription factor activity, RNA polymerase II-specific"/>
    <property type="evidence" value="ECO:0007669"/>
    <property type="project" value="InterPro"/>
</dbReference>
<dbReference type="GO" id="GO:0045944">
    <property type="term" value="P:positive regulation of transcription by RNA polymerase II"/>
    <property type="evidence" value="ECO:0007669"/>
    <property type="project" value="UniProtKB-ARBA"/>
</dbReference>
<keyword evidence="9" id="KW-1185">Reference proteome</keyword>
<evidence type="ECO:0000256" key="4">
    <source>
        <dbReference type="ARBA" id="ARBA00023125"/>
    </source>
</evidence>
<dbReference type="Pfam" id="PF04082">
    <property type="entry name" value="Fungal_trans"/>
    <property type="match status" value="1"/>
</dbReference>